<dbReference type="Proteomes" id="UP000256900">
    <property type="component" value="Unassembled WGS sequence"/>
</dbReference>
<sequence length="68" mass="7116">MSRDDDDPFAPPKKAPAHVVGQLLDDLSVEELGLRIAALKAEIARLESARTAKEASLAGAAAFFKPAG</sequence>
<accession>A0A3D9Z6Z7</accession>
<proteinExistence type="predicted"/>
<gene>
    <name evidence="2" type="ORF">DES32_0528</name>
</gene>
<dbReference type="InterPro" id="IPR009579">
    <property type="entry name" value="DUF1192"/>
</dbReference>
<evidence type="ECO:0000313" key="2">
    <source>
        <dbReference type="EMBL" id="REF89309.1"/>
    </source>
</evidence>
<organism evidence="2 3">
    <name type="scientific">Methylovirgula ligni</name>
    <dbReference type="NCBI Taxonomy" id="569860"/>
    <lineage>
        <taxon>Bacteria</taxon>
        <taxon>Pseudomonadati</taxon>
        <taxon>Pseudomonadota</taxon>
        <taxon>Alphaproteobacteria</taxon>
        <taxon>Hyphomicrobiales</taxon>
        <taxon>Beijerinckiaceae</taxon>
        <taxon>Methylovirgula</taxon>
    </lineage>
</organism>
<evidence type="ECO:0000256" key="1">
    <source>
        <dbReference type="SAM" id="Coils"/>
    </source>
</evidence>
<dbReference type="EMBL" id="QUMO01000001">
    <property type="protein sequence ID" value="REF89309.1"/>
    <property type="molecule type" value="Genomic_DNA"/>
</dbReference>
<name>A0A3D9Z6Z7_9HYPH</name>
<keyword evidence="3" id="KW-1185">Reference proteome</keyword>
<feature type="coiled-coil region" evidence="1">
    <location>
        <begin position="29"/>
        <end position="56"/>
    </location>
</feature>
<keyword evidence="1" id="KW-0175">Coiled coil</keyword>
<protein>
    <submittedName>
        <fullName evidence="2">Uncharacterized small protein (DUF1192 family)</fullName>
    </submittedName>
</protein>
<dbReference type="RefSeq" id="WP_115835094.1">
    <property type="nucleotide sequence ID" value="NZ_CP025086.1"/>
</dbReference>
<dbReference type="AlphaFoldDB" id="A0A3D9Z6Z7"/>
<reference evidence="2 3" key="1">
    <citation type="submission" date="2018-08" db="EMBL/GenBank/DDBJ databases">
        <title>Genomic Encyclopedia of Type Strains, Phase IV (KMG-IV): sequencing the most valuable type-strain genomes for metagenomic binning, comparative biology and taxonomic classification.</title>
        <authorList>
            <person name="Goeker M."/>
        </authorList>
    </citation>
    <scope>NUCLEOTIDE SEQUENCE [LARGE SCALE GENOMIC DNA]</scope>
    <source>
        <strain evidence="2 3">BW863</strain>
    </source>
</reference>
<comment type="caution">
    <text evidence="2">The sequence shown here is derived from an EMBL/GenBank/DDBJ whole genome shotgun (WGS) entry which is preliminary data.</text>
</comment>
<evidence type="ECO:0000313" key="3">
    <source>
        <dbReference type="Proteomes" id="UP000256900"/>
    </source>
</evidence>
<dbReference type="Pfam" id="PF06698">
    <property type="entry name" value="DUF1192"/>
    <property type="match status" value="1"/>
</dbReference>